<dbReference type="InterPro" id="IPR015096">
    <property type="entry name" value="FUBP_C"/>
</dbReference>
<dbReference type="GO" id="GO:0005634">
    <property type="term" value="C:nucleus"/>
    <property type="evidence" value="ECO:0007669"/>
    <property type="project" value="UniProtKB-SubCell"/>
</dbReference>
<dbReference type="GO" id="GO:0006355">
    <property type="term" value="P:regulation of DNA-templated transcription"/>
    <property type="evidence" value="ECO:0007669"/>
    <property type="project" value="InterPro"/>
</dbReference>
<evidence type="ECO:0000256" key="3">
    <source>
        <dbReference type="SAM" id="MobiDB-lite"/>
    </source>
</evidence>
<sequence length="348" mass="37408">MVIIGCSLLAQAADLPRSTPLVAKVPLEAQHRLSKKKTSFHHHTRVGTAGAIVLSLPGSLAFLPTPSYVCMRTTVKPHVAGTVKQGPPQHFAPQGWGGGYQPWQNQPGHPNDPNAQSGGGGGPVQVNPATGQPDYSIQWAEYYRSLGMHREAEMIEQQAKASKQGMAPQQQPQAQPAPQPQPQPQAQPAAAAAAAAQNGQPDYSAQWAEYYRSIGKIKEAEAIEAQMKANKVNSNAAILTHYCAYLRSVTEEANLEGVLVVPNNLNNSLVGDLNLDKEHLNSPRLPLTASLMAIRPHLVMAMELQVLNPHNKASSLTTTPATGVMGDSPGALTTSRLDYLTFRTHERE</sequence>
<dbReference type="AlphaFoldDB" id="A0A7R9E6T3"/>
<gene>
    <name evidence="5" type="ORF">TMSB3V08_LOCUS4362</name>
</gene>
<evidence type="ECO:0000256" key="2">
    <source>
        <dbReference type="ARBA" id="ARBA00023242"/>
    </source>
</evidence>
<name>A0A7R9E6T3_9NEOP</name>
<evidence type="ECO:0000259" key="4">
    <source>
        <dbReference type="Pfam" id="PF09005"/>
    </source>
</evidence>
<evidence type="ECO:0000313" key="5">
    <source>
        <dbReference type="EMBL" id="CAD7427523.1"/>
    </source>
</evidence>
<evidence type="ECO:0000256" key="1">
    <source>
        <dbReference type="ARBA" id="ARBA00004123"/>
    </source>
</evidence>
<dbReference type="EMBL" id="OB793479">
    <property type="protein sequence ID" value="CAD7427523.1"/>
    <property type="molecule type" value="Genomic_DNA"/>
</dbReference>
<feature type="domain" description="Far upstream element-binding protein C-terminal" evidence="4">
    <location>
        <begin position="196"/>
        <end position="229"/>
    </location>
</feature>
<feature type="region of interest" description="Disordered" evidence="3">
    <location>
        <begin position="155"/>
        <end position="198"/>
    </location>
</feature>
<feature type="region of interest" description="Disordered" evidence="3">
    <location>
        <begin position="80"/>
        <end position="132"/>
    </location>
</feature>
<feature type="compositionally biased region" description="Low complexity" evidence="3">
    <location>
        <begin position="186"/>
        <end position="197"/>
    </location>
</feature>
<dbReference type="Pfam" id="PF09005">
    <property type="entry name" value="FUBP_C"/>
    <property type="match status" value="2"/>
</dbReference>
<comment type="subcellular location">
    <subcellularLocation>
        <location evidence="1">Nucleus</location>
    </subcellularLocation>
</comment>
<keyword evidence="2" id="KW-0539">Nucleus</keyword>
<organism evidence="5">
    <name type="scientific">Timema monikensis</name>
    <dbReference type="NCBI Taxonomy" id="170555"/>
    <lineage>
        <taxon>Eukaryota</taxon>
        <taxon>Metazoa</taxon>
        <taxon>Ecdysozoa</taxon>
        <taxon>Arthropoda</taxon>
        <taxon>Hexapoda</taxon>
        <taxon>Insecta</taxon>
        <taxon>Pterygota</taxon>
        <taxon>Neoptera</taxon>
        <taxon>Polyneoptera</taxon>
        <taxon>Phasmatodea</taxon>
        <taxon>Timematodea</taxon>
        <taxon>Timematoidea</taxon>
        <taxon>Timematidae</taxon>
        <taxon>Timema</taxon>
    </lineage>
</organism>
<feature type="compositionally biased region" description="Pro residues" evidence="3">
    <location>
        <begin position="175"/>
        <end position="185"/>
    </location>
</feature>
<dbReference type="GO" id="GO:0003676">
    <property type="term" value="F:nucleic acid binding"/>
    <property type="evidence" value="ECO:0007669"/>
    <property type="project" value="InterPro"/>
</dbReference>
<reference evidence="5" key="1">
    <citation type="submission" date="2020-11" db="EMBL/GenBank/DDBJ databases">
        <authorList>
            <person name="Tran Van P."/>
        </authorList>
    </citation>
    <scope>NUCLEOTIDE SEQUENCE</scope>
</reference>
<proteinExistence type="predicted"/>
<protein>
    <recommendedName>
        <fullName evidence="4">Far upstream element-binding protein C-terminal domain-containing protein</fullName>
    </recommendedName>
</protein>
<accession>A0A7R9E6T3</accession>
<feature type="domain" description="Far upstream element-binding protein C-terminal" evidence="4">
    <location>
        <begin position="126"/>
        <end position="161"/>
    </location>
</feature>